<dbReference type="EMBL" id="CP087994">
    <property type="protein sequence ID" value="UYO63307.1"/>
    <property type="molecule type" value="Genomic_DNA"/>
</dbReference>
<keyword evidence="2" id="KW-0489">Methyltransferase</keyword>
<feature type="domain" description="Methyltransferase type 11" evidence="1">
    <location>
        <begin position="49"/>
        <end position="144"/>
    </location>
</feature>
<organism evidence="2 3">
    <name type="scientific">Acetobacterium wieringae</name>
    <dbReference type="NCBI Taxonomy" id="52694"/>
    <lineage>
        <taxon>Bacteria</taxon>
        <taxon>Bacillati</taxon>
        <taxon>Bacillota</taxon>
        <taxon>Clostridia</taxon>
        <taxon>Eubacteriales</taxon>
        <taxon>Eubacteriaceae</taxon>
        <taxon>Acetobacterium</taxon>
    </lineage>
</organism>
<evidence type="ECO:0000313" key="3">
    <source>
        <dbReference type="Proteomes" id="UP001163550"/>
    </source>
</evidence>
<accession>A0ABY6HFI4</accession>
<evidence type="ECO:0000313" key="2">
    <source>
        <dbReference type="EMBL" id="UYO63307.1"/>
    </source>
</evidence>
<dbReference type="PANTHER" id="PTHR43591">
    <property type="entry name" value="METHYLTRANSFERASE"/>
    <property type="match status" value="1"/>
</dbReference>
<evidence type="ECO:0000259" key="1">
    <source>
        <dbReference type="Pfam" id="PF08241"/>
    </source>
</evidence>
<proteinExistence type="predicted"/>
<gene>
    <name evidence="2" type="ORF">LNN31_02355</name>
</gene>
<dbReference type="PANTHER" id="PTHR43591:SF24">
    <property type="entry name" value="2-METHOXY-6-POLYPRENYL-1,4-BENZOQUINOL METHYLASE, MITOCHONDRIAL"/>
    <property type="match status" value="1"/>
</dbReference>
<keyword evidence="3" id="KW-1185">Reference proteome</keyword>
<name>A0ABY6HFI4_9FIRM</name>
<dbReference type="RefSeq" id="WP_228878881.1">
    <property type="nucleotide sequence ID" value="NZ_CABIIK010000009.1"/>
</dbReference>
<dbReference type="GO" id="GO:0008168">
    <property type="term" value="F:methyltransferase activity"/>
    <property type="evidence" value="ECO:0007669"/>
    <property type="project" value="UniProtKB-KW"/>
</dbReference>
<dbReference type="Proteomes" id="UP001163550">
    <property type="component" value="Chromosome"/>
</dbReference>
<protein>
    <submittedName>
        <fullName evidence="2">Methyltransferase domain-containing protein</fullName>
    </submittedName>
</protein>
<dbReference type="InterPro" id="IPR029063">
    <property type="entry name" value="SAM-dependent_MTases_sf"/>
</dbReference>
<keyword evidence="2" id="KW-0808">Transferase</keyword>
<sequence length="219" mass="24997">METFDEVIKAVWNQHATHYDEKHNPLEDQAVWKTILVEQIGADKNQTVLDMGTGTGFLAQLAAEAGYRSMGIDFAEKMVAQARKNAQAKNLDIEYLVGDWNQLPFDNNSIDVIVNRLIMWAVFLPEKTLKEWHRVLKPGGRILCFCPENTKEKLPRHYDVEIEKKLPLRDASPRQFGEALTASGYQRIEIMALPQLNGDKLFDCWALIKGEKEIIVVTN</sequence>
<dbReference type="Pfam" id="PF08241">
    <property type="entry name" value="Methyltransf_11"/>
    <property type="match status" value="1"/>
</dbReference>
<dbReference type="Gene3D" id="3.40.50.150">
    <property type="entry name" value="Vaccinia Virus protein VP39"/>
    <property type="match status" value="1"/>
</dbReference>
<dbReference type="CDD" id="cd02440">
    <property type="entry name" value="AdoMet_MTases"/>
    <property type="match status" value="1"/>
</dbReference>
<dbReference type="SUPFAM" id="SSF53335">
    <property type="entry name" value="S-adenosyl-L-methionine-dependent methyltransferases"/>
    <property type="match status" value="1"/>
</dbReference>
<dbReference type="InterPro" id="IPR013216">
    <property type="entry name" value="Methyltransf_11"/>
</dbReference>
<dbReference type="GO" id="GO:0032259">
    <property type="term" value="P:methylation"/>
    <property type="evidence" value="ECO:0007669"/>
    <property type="project" value="UniProtKB-KW"/>
</dbReference>
<reference evidence="2" key="1">
    <citation type="submission" date="2021-11" db="EMBL/GenBank/DDBJ databases">
        <title>Isoprene-degrading acetogen.</title>
        <authorList>
            <person name="Yang Y."/>
            <person name="Jin H."/>
            <person name="Yan J."/>
        </authorList>
    </citation>
    <scope>NUCLEOTIDE SEQUENCE</scope>
    <source>
        <strain evidence="2">Berkeley</strain>
    </source>
</reference>